<gene>
    <name evidence="6 9" type="primary">rpoE</name>
    <name evidence="9" type="ORF">GJU40_02805</name>
</gene>
<proteinExistence type="inferred from homology"/>
<evidence type="ECO:0000256" key="7">
    <source>
        <dbReference type="SAM" id="MobiDB-lite"/>
    </source>
</evidence>
<dbReference type="Proteomes" id="UP000448867">
    <property type="component" value="Unassembled WGS sequence"/>
</dbReference>
<accession>A0A7X2IWR6</accession>
<keyword evidence="3 6" id="KW-0808">Transferase</keyword>
<dbReference type="NCBIfam" id="TIGR04567">
    <property type="entry name" value="RNAP_delt_lowGC"/>
    <property type="match status" value="1"/>
</dbReference>
<comment type="function">
    <text evidence="6">Participates in both the initiation and recycling phases of transcription. In the presence of the delta subunit, RNAP displays an increased specificity of transcription, a decreased affinity for nucleic acids, and an increased efficiency of RNA synthesis because of enhanced recycling.</text>
</comment>
<evidence type="ECO:0000313" key="10">
    <source>
        <dbReference type="Proteomes" id="UP000448867"/>
    </source>
</evidence>
<evidence type="ECO:0000256" key="1">
    <source>
        <dbReference type="ARBA" id="ARBA00009828"/>
    </source>
</evidence>
<evidence type="ECO:0000256" key="5">
    <source>
        <dbReference type="ARBA" id="ARBA00023163"/>
    </source>
</evidence>
<comment type="caution">
    <text evidence="9">The sequence shown here is derived from an EMBL/GenBank/DDBJ whole genome shotgun (WGS) entry which is preliminary data.</text>
</comment>
<dbReference type="InterPro" id="IPR007759">
    <property type="entry name" value="Asxl_HARE-HTH"/>
</dbReference>
<dbReference type="InterPro" id="IPR038087">
    <property type="entry name" value="RNAP_delta_N_dom_sf"/>
</dbReference>
<evidence type="ECO:0000313" key="9">
    <source>
        <dbReference type="EMBL" id="MRX71099.1"/>
    </source>
</evidence>
<dbReference type="Pfam" id="PF05066">
    <property type="entry name" value="HARE-HTH"/>
    <property type="match status" value="1"/>
</dbReference>
<evidence type="ECO:0000256" key="3">
    <source>
        <dbReference type="ARBA" id="ARBA00022679"/>
    </source>
</evidence>
<dbReference type="GO" id="GO:0006351">
    <property type="term" value="P:DNA-templated transcription"/>
    <property type="evidence" value="ECO:0007669"/>
    <property type="project" value="InterPro"/>
</dbReference>
<dbReference type="Gene3D" id="1.10.10.1250">
    <property type="entry name" value="RNA polymerase, subunit delta, N-terminal domain"/>
    <property type="match status" value="1"/>
</dbReference>
<evidence type="ECO:0000256" key="6">
    <source>
        <dbReference type="HAMAP-Rule" id="MF_00357"/>
    </source>
</evidence>
<evidence type="ECO:0000256" key="4">
    <source>
        <dbReference type="ARBA" id="ARBA00022695"/>
    </source>
</evidence>
<feature type="compositionally biased region" description="Acidic residues" evidence="7">
    <location>
        <begin position="108"/>
        <end position="185"/>
    </location>
</feature>
<dbReference type="PROSITE" id="PS51913">
    <property type="entry name" value="HTH_HARE"/>
    <property type="match status" value="1"/>
</dbReference>
<feature type="domain" description="HTH HARE-type" evidence="8">
    <location>
        <begin position="14"/>
        <end position="82"/>
    </location>
</feature>
<dbReference type="HAMAP" id="MF_00357">
    <property type="entry name" value="RNApol_bact_RpoE"/>
    <property type="match status" value="1"/>
</dbReference>
<keyword evidence="4 6" id="KW-0548">Nucleotidyltransferase</keyword>
<comment type="similarity">
    <text evidence="1 6">Belongs to the RpoE family.</text>
</comment>
<sequence length="185" mass="21854">MSLKQYSPEQLKEMAMVEVAYDLLKDNNKQPIPFSELVDRISSLLGLSKEQVAEKIAQFYTDLNIDGRFIILQENNWGLRNWYPYDQMEEEAQPVAKAKKKKSKKAVDDEELEDFDEVEEEDLDFDDDLDVFEEDDALDDDDLVEDDEDEDEDIDEDLEIEDEDYDIEDEEDDEEEVEEDEEEEL</sequence>
<dbReference type="AlphaFoldDB" id="A0A7X2IWR6"/>
<comment type="subunit">
    <text evidence="6">RNAP is composed of a core of 2 alpha, a beta and a beta' subunits. The core is associated with a delta subunit and one of several sigma factors.</text>
</comment>
<protein>
    <recommendedName>
        <fullName evidence="6">Probable DNA-directed RNA polymerase subunit delta</fullName>
    </recommendedName>
    <alternativeName>
        <fullName evidence="6">RNAP delta factor</fullName>
    </alternativeName>
</protein>
<dbReference type="GO" id="GO:0003899">
    <property type="term" value="F:DNA-directed RNA polymerase activity"/>
    <property type="evidence" value="ECO:0007669"/>
    <property type="project" value="UniProtKB-UniRule"/>
</dbReference>
<evidence type="ECO:0000259" key="8">
    <source>
        <dbReference type="PROSITE" id="PS51913"/>
    </source>
</evidence>
<evidence type="ECO:0000256" key="2">
    <source>
        <dbReference type="ARBA" id="ARBA00022478"/>
    </source>
</evidence>
<organism evidence="9 10">
    <name type="scientific">Metabacillus lacus</name>
    <dbReference type="NCBI Taxonomy" id="1983721"/>
    <lineage>
        <taxon>Bacteria</taxon>
        <taxon>Bacillati</taxon>
        <taxon>Bacillota</taxon>
        <taxon>Bacilli</taxon>
        <taxon>Bacillales</taxon>
        <taxon>Bacillaceae</taxon>
        <taxon>Metabacillus</taxon>
    </lineage>
</organism>
<feature type="region of interest" description="Disordered" evidence="7">
    <location>
        <begin position="95"/>
        <end position="185"/>
    </location>
</feature>
<dbReference type="OrthoDB" id="401223at2"/>
<dbReference type="RefSeq" id="WP_154306237.1">
    <property type="nucleotide sequence ID" value="NZ_WKKI01000003.1"/>
</dbReference>
<dbReference type="EMBL" id="WKKI01000003">
    <property type="protein sequence ID" value="MRX71099.1"/>
    <property type="molecule type" value="Genomic_DNA"/>
</dbReference>
<dbReference type="GO" id="GO:0006355">
    <property type="term" value="P:regulation of DNA-templated transcription"/>
    <property type="evidence" value="ECO:0007669"/>
    <property type="project" value="UniProtKB-UniRule"/>
</dbReference>
<name>A0A7X2IWR6_9BACI</name>
<dbReference type="InterPro" id="IPR029757">
    <property type="entry name" value="RpoE"/>
</dbReference>
<reference evidence="9 10" key="1">
    <citation type="submission" date="2019-11" db="EMBL/GenBank/DDBJ databases">
        <title>Bacillus lacus genome.</title>
        <authorList>
            <person name="Allen C.J."/>
            <person name="Newman J.D."/>
        </authorList>
    </citation>
    <scope>NUCLEOTIDE SEQUENCE [LARGE SCALE GENOMIC DNA]</scope>
    <source>
        <strain evidence="9 10">KCTC 33946</strain>
    </source>
</reference>
<dbReference type="GO" id="GO:0000428">
    <property type="term" value="C:DNA-directed RNA polymerase complex"/>
    <property type="evidence" value="ECO:0007669"/>
    <property type="project" value="UniProtKB-KW"/>
</dbReference>
<keyword evidence="10" id="KW-1185">Reference proteome</keyword>
<keyword evidence="5 6" id="KW-0804">Transcription</keyword>
<keyword evidence="2 6" id="KW-0240">DNA-directed RNA polymerase</keyword>